<dbReference type="STRING" id="1051891.A0A0C3L3Y1"/>
<dbReference type="OrthoDB" id="415532at2759"/>
<proteinExistence type="predicted"/>
<evidence type="ECO:0000259" key="2">
    <source>
        <dbReference type="Pfam" id="PF14033"/>
    </source>
</evidence>
<gene>
    <name evidence="3" type="ORF">M407DRAFT_243000</name>
</gene>
<dbReference type="AlphaFoldDB" id="A0A0C3L3Y1"/>
<evidence type="ECO:0000256" key="1">
    <source>
        <dbReference type="SAM" id="MobiDB-lite"/>
    </source>
</evidence>
<dbReference type="PANTHER" id="PTHR33119">
    <property type="entry name" value="IFI3P"/>
    <property type="match status" value="1"/>
</dbReference>
<dbReference type="InterPro" id="IPR025340">
    <property type="entry name" value="DUF4246"/>
</dbReference>
<accession>A0A0C3L3Y1</accession>
<protein>
    <recommendedName>
        <fullName evidence="2">DUF4246 domain-containing protein</fullName>
    </recommendedName>
</protein>
<evidence type="ECO:0000313" key="3">
    <source>
        <dbReference type="EMBL" id="KIO28458.1"/>
    </source>
</evidence>
<dbReference type="HOGENOM" id="CLU_012066_1_1_1"/>
<feature type="domain" description="DUF4246" evidence="2">
    <location>
        <begin position="1"/>
        <end position="146"/>
    </location>
</feature>
<dbReference type="InterPro" id="IPR049192">
    <property type="entry name" value="DUF4246_C"/>
</dbReference>
<feature type="region of interest" description="Disordered" evidence="1">
    <location>
        <begin position="131"/>
        <end position="151"/>
    </location>
</feature>
<dbReference type="EMBL" id="KN822994">
    <property type="protein sequence ID" value="KIO28458.1"/>
    <property type="molecule type" value="Genomic_DNA"/>
</dbReference>
<dbReference type="Pfam" id="PF14033">
    <property type="entry name" value="DUF4246"/>
    <property type="match status" value="1"/>
</dbReference>
<evidence type="ECO:0000313" key="4">
    <source>
        <dbReference type="Proteomes" id="UP000054248"/>
    </source>
</evidence>
<keyword evidence="4" id="KW-1185">Reference proteome</keyword>
<reference evidence="3 4" key="1">
    <citation type="submission" date="2014-04" db="EMBL/GenBank/DDBJ databases">
        <authorList>
            <consortium name="DOE Joint Genome Institute"/>
            <person name="Kuo A."/>
            <person name="Girlanda M."/>
            <person name="Perotto S."/>
            <person name="Kohler A."/>
            <person name="Nagy L.G."/>
            <person name="Floudas D."/>
            <person name="Copeland A."/>
            <person name="Barry K.W."/>
            <person name="Cichocki N."/>
            <person name="Veneault-Fourrey C."/>
            <person name="LaButti K."/>
            <person name="Lindquist E.A."/>
            <person name="Lipzen A."/>
            <person name="Lundell T."/>
            <person name="Morin E."/>
            <person name="Murat C."/>
            <person name="Sun H."/>
            <person name="Tunlid A."/>
            <person name="Henrissat B."/>
            <person name="Grigoriev I.V."/>
            <person name="Hibbett D.S."/>
            <person name="Martin F."/>
            <person name="Nordberg H.P."/>
            <person name="Cantor M.N."/>
            <person name="Hua S.X."/>
        </authorList>
    </citation>
    <scope>NUCLEOTIDE SEQUENCE [LARGE SCALE GENOMIC DNA]</scope>
    <source>
        <strain evidence="3 4">MUT 4182</strain>
    </source>
</reference>
<organism evidence="3 4">
    <name type="scientific">Tulasnella calospora MUT 4182</name>
    <dbReference type="NCBI Taxonomy" id="1051891"/>
    <lineage>
        <taxon>Eukaryota</taxon>
        <taxon>Fungi</taxon>
        <taxon>Dikarya</taxon>
        <taxon>Basidiomycota</taxon>
        <taxon>Agaricomycotina</taxon>
        <taxon>Agaricomycetes</taxon>
        <taxon>Cantharellales</taxon>
        <taxon>Tulasnellaceae</taxon>
        <taxon>Tulasnella</taxon>
    </lineage>
</organism>
<name>A0A0C3L3Y1_9AGAM</name>
<dbReference type="PANTHER" id="PTHR33119:SF1">
    <property type="entry name" value="FE2OG DIOXYGENASE DOMAIN-CONTAINING PROTEIN"/>
    <property type="match status" value="1"/>
</dbReference>
<reference evidence="4" key="2">
    <citation type="submission" date="2015-01" db="EMBL/GenBank/DDBJ databases">
        <title>Evolutionary Origins and Diversification of the Mycorrhizal Mutualists.</title>
        <authorList>
            <consortium name="DOE Joint Genome Institute"/>
            <consortium name="Mycorrhizal Genomics Consortium"/>
            <person name="Kohler A."/>
            <person name="Kuo A."/>
            <person name="Nagy L.G."/>
            <person name="Floudas D."/>
            <person name="Copeland A."/>
            <person name="Barry K.W."/>
            <person name="Cichocki N."/>
            <person name="Veneault-Fourrey C."/>
            <person name="LaButti K."/>
            <person name="Lindquist E.A."/>
            <person name="Lipzen A."/>
            <person name="Lundell T."/>
            <person name="Morin E."/>
            <person name="Murat C."/>
            <person name="Riley R."/>
            <person name="Ohm R."/>
            <person name="Sun H."/>
            <person name="Tunlid A."/>
            <person name="Henrissat B."/>
            <person name="Grigoriev I.V."/>
            <person name="Hibbett D.S."/>
            <person name="Martin F."/>
        </authorList>
    </citation>
    <scope>NUCLEOTIDE SEQUENCE [LARGE SCALE GENOMIC DNA]</scope>
    <source>
        <strain evidence="4">MUT 4182</strain>
    </source>
</reference>
<dbReference type="Proteomes" id="UP000054248">
    <property type="component" value="Unassembled WGS sequence"/>
</dbReference>
<sequence>MSSAHLTPENPEYAGGPWSIEGKANERVISTGVYYYDDDNMDAKLEFRAPVSLGSSIREQNDAEGIKTTWGLEEDKGSNQVVGAMKMPTGRSFVVPNAYQYRVPPVKLIDPTKPGYNKAIRLVLVDPENPIPSTTDIPPQQAHWPRTENEGDLNVPMTLEEAIQYRAQSMEEVRALYSTLNEQHFETKLSL</sequence>